<gene>
    <name evidence="4" type="primary">infC</name>
    <name evidence="9" type="ordered locus">CTO_0908</name>
</gene>
<feature type="domain" description="Translation initiation factor 3 C-terminal" evidence="7">
    <location>
        <begin position="106"/>
        <end position="190"/>
    </location>
</feature>
<dbReference type="GO" id="GO:0003743">
    <property type="term" value="F:translation initiation factor activity"/>
    <property type="evidence" value="ECO:0007669"/>
    <property type="project" value="UniProtKB-UniRule"/>
</dbReference>
<evidence type="ECO:0000256" key="2">
    <source>
        <dbReference type="ARBA" id="ARBA00022540"/>
    </source>
</evidence>
<comment type="subcellular location">
    <subcellularLocation>
        <location evidence="4 6">Cytoplasm</location>
    </subcellularLocation>
</comment>
<proteinExistence type="inferred from homology"/>
<dbReference type="NCBIfam" id="TIGR00168">
    <property type="entry name" value="infC"/>
    <property type="match status" value="1"/>
</dbReference>
<dbReference type="EMBL" id="CP002401">
    <property type="protein sequence ID" value="AEP35738.1"/>
    <property type="molecule type" value="Genomic_DNA"/>
</dbReference>
<dbReference type="PANTHER" id="PTHR10938:SF0">
    <property type="entry name" value="TRANSLATION INITIATION FACTOR IF-3, MITOCHONDRIAL"/>
    <property type="match status" value="1"/>
</dbReference>
<dbReference type="KEGG" id="cra:CTO_0908"/>
<dbReference type="PROSITE" id="PS00938">
    <property type="entry name" value="IF3"/>
    <property type="match status" value="1"/>
</dbReference>
<dbReference type="Gene3D" id="3.30.110.10">
    <property type="entry name" value="Translation initiation factor 3 (IF-3), C-terminal domain"/>
    <property type="match status" value="1"/>
</dbReference>
<dbReference type="InterPro" id="IPR001288">
    <property type="entry name" value="Translation_initiation_fac_3"/>
</dbReference>
<dbReference type="SUPFAM" id="SSF55200">
    <property type="entry name" value="Translation initiation factor IF3, C-terminal domain"/>
    <property type="match status" value="1"/>
</dbReference>
<evidence type="ECO:0000256" key="6">
    <source>
        <dbReference type="RuleBase" id="RU000646"/>
    </source>
</evidence>
<comment type="subunit">
    <text evidence="4 6">Monomer.</text>
</comment>
<organism evidence="9 10">
    <name type="scientific">Chlamydia trachomatis serovar A (strain A2497)</name>
    <dbReference type="NCBI Taxonomy" id="580047"/>
    <lineage>
        <taxon>Bacteria</taxon>
        <taxon>Pseudomonadati</taxon>
        <taxon>Chlamydiota</taxon>
        <taxon>Chlamydiia</taxon>
        <taxon>Chlamydiales</taxon>
        <taxon>Chlamydiaceae</taxon>
        <taxon>Chlamydia/Chlamydophila group</taxon>
        <taxon>Chlamydia</taxon>
    </lineage>
</organism>
<dbReference type="HAMAP" id="MF_00080">
    <property type="entry name" value="IF_3"/>
    <property type="match status" value="1"/>
</dbReference>
<name>G4NLY4_CHLT4</name>
<dbReference type="FunFam" id="3.10.20.80:FF:000001">
    <property type="entry name" value="Translation initiation factor IF-3"/>
    <property type="match status" value="1"/>
</dbReference>
<evidence type="ECO:0000256" key="3">
    <source>
        <dbReference type="ARBA" id="ARBA00022917"/>
    </source>
</evidence>
<evidence type="ECO:0000259" key="7">
    <source>
        <dbReference type="Pfam" id="PF00707"/>
    </source>
</evidence>
<keyword evidence="2 4" id="KW-0396">Initiation factor</keyword>
<evidence type="ECO:0000259" key="8">
    <source>
        <dbReference type="Pfam" id="PF05198"/>
    </source>
</evidence>
<comment type="function">
    <text evidence="4 6">IF-3 binds to the 30S ribosomal subunit and shifts the equilibrium between 70S ribosomes and their 50S and 30S subunits in favor of the free subunits, thus enhancing the availability of 30S subunits on which protein synthesis initiation begins.</text>
</comment>
<sequence>MEKGGLWFFLGSPSAITNFSRVDVALNLRINRQIRAPRVRVIGSAGEQLGILSIKEALDLAKEANLDLVEVASNSESPVCKIMDYGKYRYDVTKKEKDSKKAQHRVRIKEVKLKPNIDDNDFLTKAKQARAFIEKGNKVKVSCMFRGRELAYPEHGHKVIQRMCQGLEDIGFVESEPKLNGRSLICVIAPGTLKTKKK</sequence>
<protein>
    <recommendedName>
        <fullName evidence="4 5">Translation initiation factor IF-3</fullName>
    </recommendedName>
</protein>
<dbReference type="InterPro" id="IPR036787">
    <property type="entry name" value="T_IF-3_N_sf"/>
</dbReference>
<dbReference type="GO" id="GO:0043022">
    <property type="term" value="F:ribosome binding"/>
    <property type="evidence" value="ECO:0007669"/>
    <property type="project" value="UniProtKB-ARBA"/>
</dbReference>
<evidence type="ECO:0000313" key="10">
    <source>
        <dbReference type="Proteomes" id="UP000009287"/>
    </source>
</evidence>
<accession>G4NLY4</accession>
<dbReference type="PATRIC" id="fig|580047.4.peg.924"/>
<dbReference type="SUPFAM" id="SSF54364">
    <property type="entry name" value="Translation initiation factor IF3, N-terminal domain"/>
    <property type="match status" value="1"/>
</dbReference>
<dbReference type="GO" id="GO:0005829">
    <property type="term" value="C:cytosol"/>
    <property type="evidence" value="ECO:0007669"/>
    <property type="project" value="TreeGrafter"/>
</dbReference>
<comment type="similarity">
    <text evidence="1 4 6">Belongs to the IF-3 family.</text>
</comment>
<dbReference type="Pfam" id="PF00707">
    <property type="entry name" value="IF3_C"/>
    <property type="match status" value="1"/>
</dbReference>
<dbReference type="InterPro" id="IPR019815">
    <property type="entry name" value="Translation_initiation_fac_3_C"/>
</dbReference>
<evidence type="ECO:0000256" key="5">
    <source>
        <dbReference type="NCBIfam" id="TIGR00168"/>
    </source>
</evidence>
<dbReference type="PANTHER" id="PTHR10938">
    <property type="entry name" value="TRANSLATION INITIATION FACTOR IF-3"/>
    <property type="match status" value="1"/>
</dbReference>
<dbReference type="InterPro" id="IPR036788">
    <property type="entry name" value="T_IF-3_C_sf"/>
</dbReference>
<keyword evidence="4" id="KW-0963">Cytoplasm</keyword>
<dbReference type="InterPro" id="IPR019814">
    <property type="entry name" value="Translation_initiation_fac_3_N"/>
</dbReference>
<evidence type="ECO:0000256" key="4">
    <source>
        <dbReference type="HAMAP-Rule" id="MF_00080"/>
    </source>
</evidence>
<evidence type="ECO:0000256" key="1">
    <source>
        <dbReference type="ARBA" id="ARBA00005439"/>
    </source>
</evidence>
<dbReference type="AlphaFoldDB" id="G4NLY4"/>
<dbReference type="FunFam" id="3.30.110.10:FF:000001">
    <property type="entry name" value="Translation initiation factor IF-3"/>
    <property type="match status" value="1"/>
</dbReference>
<dbReference type="InterPro" id="IPR019813">
    <property type="entry name" value="Translation_initiation_fac3_CS"/>
</dbReference>
<feature type="domain" description="Translation initiation factor 3 N-terminal" evidence="8">
    <location>
        <begin position="30"/>
        <end position="98"/>
    </location>
</feature>
<keyword evidence="3 4" id="KW-0648">Protein biosynthesis</keyword>
<dbReference type="GO" id="GO:0032790">
    <property type="term" value="P:ribosome disassembly"/>
    <property type="evidence" value="ECO:0007669"/>
    <property type="project" value="TreeGrafter"/>
</dbReference>
<dbReference type="Gene3D" id="3.10.20.80">
    <property type="entry name" value="Translation initiation factor 3 (IF-3), N-terminal domain"/>
    <property type="match status" value="1"/>
</dbReference>
<evidence type="ECO:0000313" key="9">
    <source>
        <dbReference type="EMBL" id="AEP35738.1"/>
    </source>
</evidence>
<reference evidence="9 10" key="1">
    <citation type="journal article" date="2011" name="J. Exp. Med.">
        <title>A live-attenuated chlamydial vaccine protects against trachoma in nonhuman primates.</title>
        <authorList>
            <person name="Kari L."/>
            <person name="Whitmire W.M."/>
            <person name="Olivares-Zavaleta N."/>
            <person name="Goheen M.M."/>
            <person name="Taylor L.D."/>
            <person name="Carlson J.H."/>
            <person name="Sturdevant G.L."/>
            <person name="Lu C."/>
            <person name="Bakios L.E."/>
            <person name="Randall L.B."/>
            <person name="Parnell M.J."/>
            <person name="Zhong G."/>
            <person name="Caldwell H.D."/>
        </authorList>
    </citation>
    <scope>NUCLEOTIDE SEQUENCE [LARGE SCALE GENOMIC DNA]</scope>
    <source>
        <strain evidence="9 10">A2497</strain>
    </source>
</reference>
<dbReference type="Pfam" id="PF05198">
    <property type="entry name" value="IF3_N"/>
    <property type="match status" value="1"/>
</dbReference>
<dbReference type="Proteomes" id="UP000009287">
    <property type="component" value="Chromosome"/>
</dbReference>
<dbReference type="GO" id="GO:0016020">
    <property type="term" value="C:membrane"/>
    <property type="evidence" value="ECO:0007669"/>
    <property type="project" value="TreeGrafter"/>
</dbReference>